<dbReference type="STRING" id="288705.RSal33209_2805"/>
<evidence type="ECO:0000256" key="1">
    <source>
        <dbReference type="SAM" id="Phobius"/>
    </source>
</evidence>
<keyword evidence="3" id="KW-1185">Reference proteome</keyword>
<feature type="transmembrane region" description="Helical" evidence="1">
    <location>
        <begin position="67"/>
        <end position="91"/>
    </location>
</feature>
<dbReference type="AlphaFoldDB" id="A9WTK9"/>
<sequence length="138" mass="15005">MVLLGFCLIGSWWLHSDRISFWNSSKYASGFICLIPLILIIDLIFLSGVSGPWDFPGWPVSPAREAAYRWGCAATAAAPVVMVLQAIVNFLAAEFKWTLRRELIVGLTTASVVLITGAIFLAISRGYAALPQYLGAAL</sequence>
<dbReference type="KEGG" id="rsa:RSal33209_2805"/>
<dbReference type="HOGENOM" id="CLU_1853586_0_0_11"/>
<evidence type="ECO:0000313" key="3">
    <source>
        <dbReference type="Proteomes" id="UP000002007"/>
    </source>
</evidence>
<reference evidence="3" key="1">
    <citation type="journal article" date="2008" name="J. Bacteriol.">
        <title>Genome sequence of the fish pathogen Renibacterium salmoninarum suggests reductive evolution away from an environmental Arthrobacter ancestor.</title>
        <authorList>
            <person name="Wiens G.D."/>
            <person name="Rockey D.D."/>
            <person name="Wu Z."/>
            <person name="Chang J."/>
            <person name="Levy R."/>
            <person name="Crane S."/>
            <person name="Chen D.S."/>
            <person name="Capri G.R."/>
            <person name="Burnett J.R."/>
            <person name="Sudheesh P.S."/>
            <person name="Schipma M.J."/>
            <person name="Burd H."/>
            <person name="Bhattacharyya A."/>
            <person name="Rhodes L.D."/>
            <person name="Kaul R."/>
            <person name="Strom M.S."/>
        </authorList>
    </citation>
    <scope>NUCLEOTIDE SEQUENCE [LARGE SCALE GENOMIC DNA]</scope>
    <source>
        <strain evidence="3">ATCC 33209 / DSM 20767 / JCM 11484 / NBRC 15589 / NCIMB 2235</strain>
    </source>
</reference>
<protein>
    <submittedName>
        <fullName evidence="2">Uncharacterized protein</fullName>
    </submittedName>
</protein>
<proteinExistence type="predicted"/>
<dbReference type="Proteomes" id="UP000002007">
    <property type="component" value="Chromosome"/>
</dbReference>
<keyword evidence="1" id="KW-0472">Membrane</keyword>
<gene>
    <name evidence="2" type="ordered locus">RSal33209_2805</name>
</gene>
<keyword evidence="1" id="KW-0812">Transmembrane</keyword>
<feature type="transmembrane region" description="Helical" evidence="1">
    <location>
        <begin position="103"/>
        <end position="123"/>
    </location>
</feature>
<evidence type="ECO:0000313" key="2">
    <source>
        <dbReference type="EMBL" id="ABY24530.1"/>
    </source>
</evidence>
<dbReference type="EMBL" id="CP000910">
    <property type="protein sequence ID" value="ABY24530.1"/>
    <property type="molecule type" value="Genomic_DNA"/>
</dbReference>
<accession>A9WTK9</accession>
<feature type="transmembrane region" description="Helical" evidence="1">
    <location>
        <begin position="27"/>
        <end position="47"/>
    </location>
</feature>
<name>A9WTK9_RENSM</name>
<keyword evidence="1" id="KW-1133">Transmembrane helix</keyword>
<organism evidence="2 3">
    <name type="scientific">Renibacterium salmoninarum (strain ATCC 33209 / DSM 20767 / JCM 11484 / NBRC 15589 / NCIMB 2235)</name>
    <dbReference type="NCBI Taxonomy" id="288705"/>
    <lineage>
        <taxon>Bacteria</taxon>
        <taxon>Bacillati</taxon>
        <taxon>Actinomycetota</taxon>
        <taxon>Actinomycetes</taxon>
        <taxon>Micrococcales</taxon>
        <taxon>Micrococcaceae</taxon>
        <taxon>Renibacterium</taxon>
    </lineage>
</organism>